<dbReference type="Proteomes" id="UP000054321">
    <property type="component" value="Unassembled WGS sequence"/>
</dbReference>
<feature type="compositionally biased region" description="Basic and acidic residues" evidence="1">
    <location>
        <begin position="116"/>
        <end position="131"/>
    </location>
</feature>
<name>A0A0C3GA12_OIDMZ</name>
<evidence type="ECO:0000313" key="2">
    <source>
        <dbReference type="EMBL" id="KIM93040.1"/>
    </source>
</evidence>
<accession>A0A0C3GA12</accession>
<dbReference type="HOGENOM" id="CLU_1928217_0_0_1"/>
<sequence length="131" mass="14713">MASFILPWPISSLANLERKAERAVTWKVLRQRRATRSVVARVPYQGVAAGGSHRDYAIHKADQWKPESCTYGKRPVPHETGMVHDAVHIERLLVEIPLLRRVNTRDLQGTASDASPGEKRGMMADMGFHSE</sequence>
<keyword evidence="3" id="KW-1185">Reference proteome</keyword>
<reference evidence="3" key="2">
    <citation type="submission" date="2015-01" db="EMBL/GenBank/DDBJ databases">
        <title>Evolutionary Origins and Diversification of the Mycorrhizal Mutualists.</title>
        <authorList>
            <consortium name="DOE Joint Genome Institute"/>
            <consortium name="Mycorrhizal Genomics Consortium"/>
            <person name="Kohler A."/>
            <person name="Kuo A."/>
            <person name="Nagy L.G."/>
            <person name="Floudas D."/>
            <person name="Copeland A."/>
            <person name="Barry K.W."/>
            <person name="Cichocki N."/>
            <person name="Veneault-Fourrey C."/>
            <person name="LaButti K."/>
            <person name="Lindquist E.A."/>
            <person name="Lipzen A."/>
            <person name="Lundell T."/>
            <person name="Morin E."/>
            <person name="Murat C."/>
            <person name="Riley R."/>
            <person name="Ohm R."/>
            <person name="Sun H."/>
            <person name="Tunlid A."/>
            <person name="Henrissat B."/>
            <person name="Grigoriev I.V."/>
            <person name="Hibbett D.S."/>
            <person name="Martin F."/>
        </authorList>
    </citation>
    <scope>NUCLEOTIDE SEQUENCE [LARGE SCALE GENOMIC DNA]</scope>
    <source>
        <strain evidence="3">Zn</strain>
    </source>
</reference>
<dbReference type="InParanoid" id="A0A0C3GA12"/>
<proteinExistence type="predicted"/>
<organism evidence="2 3">
    <name type="scientific">Oidiodendron maius (strain Zn)</name>
    <dbReference type="NCBI Taxonomy" id="913774"/>
    <lineage>
        <taxon>Eukaryota</taxon>
        <taxon>Fungi</taxon>
        <taxon>Dikarya</taxon>
        <taxon>Ascomycota</taxon>
        <taxon>Pezizomycotina</taxon>
        <taxon>Leotiomycetes</taxon>
        <taxon>Leotiomycetes incertae sedis</taxon>
        <taxon>Myxotrichaceae</taxon>
        <taxon>Oidiodendron</taxon>
    </lineage>
</organism>
<reference evidence="2 3" key="1">
    <citation type="submission" date="2014-04" db="EMBL/GenBank/DDBJ databases">
        <authorList>
            <consortium name="DOE Joint Genome Institute"/>
            <person name="Kuo A."/>
            <person name="Martino E."/>
            <person name="Perotto S."/>
            <person name="Kohler A."/>
            <person name="Nagy L.G."/>
            <person name="Floudas D."/>
            <person name="Copeland A."/>
            <person name="Barry K.W."/>
            <person name="Cichocki N."/>
            <person name="Veneault-Fourrey C."/>
            <person name="LaButti K."/>
            <person name="Lindquist E.A."/>
            <person name="Lipzen A."/>
            <person name="Lundell T."/>
            <person name="Morin E."/>
            <person name="Murat C."/>
            <person name="Sun H."/>
            <person name="Tunlid A."/>
            <person name="Henrissat B."/>
            <person name="Grigoriev I.V."/>
            <person name="Hibbett D.S."/>
            <person name="Martin F."/>
            <person name="Nordberg H.P."/>
            <person name="Cantor M.N."/>
            <person name="Hua S.X."/>
        </authorList>
    </citation>
    <scope>NUCLEOTIDE SEQUENCE [LARGE SCALE GENOMIC DNA]</scope>
    <source>
        <strain evidence="2 3">Zn</strain>
    </source>
</reference>
<feature type="region of interest" description="Disordered" evidence="1">
    <location>
        <begin position="107"/>
        <end position="131"/>
    </location>
</feature>
<dbReference type="AlphaFoldDB" id="A0A0C3GA12"/>
<evidence type="ECO:0000313" key="3">
    <source>
        <dbReference type="Proteomes" id="UP000054321"/>
    </source>
</evidence>
<protein>
    <submittedName>
        <fullName evidence="2">Uncharacterized protein</fullName>
    </submittedName>
</protein>
<evidence type="ECO:0000256" key="1">
    <source>
        <dbReference type="SAM" id="MobiDB-lite"/>
    </source>
</evidence>
<dbReference type="EMBL" id="KN832901">
    <property type="protein sequence ID" value="KIM93040.1"/>
    <property type="molecule type" value="Genomic_DNA"/>
</dbReference>
<gene>
    <name evidence="2" type="ORF">OIDMADRAFT_36145</name>
</gene>